<keyword evidence="3 11" id="KW-0633">Potassium transport</keyword>
<name>A0A2T4JPH1_9RHOB</name>
<evidence type="ECO:0000313" key="13">
    <source>
        <dbReference type="Proteomes" id="UP000241010"/>
    </source>
</evidence>
<dbReference type="EMBL" id="PZKG01000179">
    <property type="protein sequence ID" value="PTE19795.1"/>
    <property type="molecule type" value="Genomic_DNA"/>
</dbReference>
<keyword evidence="1 11" id="KW-0813">Transport</keyword>
<accession>A0A2T4JPH1</accession>
<dbReference type="Pfam" id="PF02669">
    <property type="entry name" value="KdpC"/>
    <property type="match status" value="1"/>
</dbReference>
<keyword evidence="9 11" id="KW-0406">Ion transport</keyword>
<comment type="similarity">
    <text evidence="11">Belongs to the KdpC family.</text>
</comment>
<dbReference type="PANTHER" id="PTHR30042">
    <property type="entry name" value="POTASSIUM-TRANSPORTING ATPASE C CHAIN"/>
    <property type="match status" value="1"/>
</dbReference>
<evidence type="ECO:0000256" key="8">
    <source>
        <dbReference type="ARBA" id="ARBA00022989"/>
    </source>
</evidence>
<dbReference type="RefSeq" id="WP_107665725.1">
    <property type="nucleotide sequence ID" value="NZ_PZKG01000179.1"/>
</dbReference>
<evidence type="ECO:0000256" key="2">
    <source>
        <dbReference type="ARBA" id="ARBA00022475"/>
    </source>
</evidence>
<keyword evidence="4 11" id="KW-0812">Transmembrane</keyword>
<dbReference type="PANTHER" id="PTHR30042:SF2">
    <property type="entry name" value="POTASSIUM-TRANSPORTING ATPASE KDPC SUBUNIT"/>
    <property type="match status" value="1"/>
</dbReference>
<reference evidence="12 13" key="1">
    <citation type="submission" date="2018-03" db="EMBL/GenBank/DDBJ databases">
        <title>Cereibacter changlensis.</title>
        <authorList>
            <person name="Meyer T.E."/>
            <person name="Miller S."/>
            <person name="Lodha T."/>
            <person name="Gandham S."/>
            <person name="Chintalapati S."/>
            <person name="Chintalapati V.R."/>
        </authorList>
    </citation>
    <scope>NUCLEOTIDE SEQUENCE [LARGE SCALE GENOMIC DNA]</scope>
    <source>
        <strain evidence="12 13">JA139</strain>
    </source>
</reference>
<evidence type="ECO:0000256" key="4">
    <source>
        <dbReference type="ARBA" id="ARBA00022692"/>
    </source>
</evidence>
<evidence type="ECO:0000256" key="6">
    <source>
        <dbReference type="ARBA" id="ARBA00022840"/>
    </source>
</evidence>
<comment type="function">
    <text evidence="11">Part of the high-affinity ATP-driven potassium transport (or Kdp) system, which catalyzes the hydrolysis of ATP coupled with the electrogenic transport of potassium into the cytoplasm. This subunit acts as a catalytic chaperone that increases the ATP-binding affinity of the ATP-hydrolyzing subunit KdpB by the formation of a transient KdpB/KdpC/ATP ternary complex.</text>
</comment>
<evidence type="ECO:0000256" key="11">
    <source>
        <dbReference type="HAMAP-Rule" id="MF_00276"/>
    </source>
</evidence>
<dbReference type="OrthoDB" id="9788285at2"/>
<dbReference type="PIRSF" id="PIRSF001296">
    <property type="entry name" value="K_ATPase_KdpC"/>
    <property type="match status" value="1"/>
</dbReference>
<evidence type="ECO:0000256" key="9">
    <source>
        <dbReference type="ARBA" id="ARBA00023065"/>
    </source>
</evidence>
<sequence>MLAHLRSALSLTILFTALTGLAYPLVLTGLAQGLFPAAANGSLVLRDHTVIGSALVAQPFEGAGYLHPRPSASGWNAGGTGASNLGPTSAALIATVAERRAAWEAKTGRSAPIDAVTASGSGLDPDISPENALAQAGRIAAARGVDIGAVSRLIEAATLGRTLWLFGEPRVNVLETNLALDAAFPGPGAGGQGTPTQ</sequence>
<evidence type="ECO:0000313" key="12">
    <source>
        <dbReference type="EMBL" id="PTE19795.1"/>
    </source>
</evidence>
<dbReference type="GO" id="GO:0008556">
    <property type="term" value="F:P-type potassium transmembrane transporter activity"/>
    <property type="evidence" value="ECO:0007669"/>
    <property type="project" value="InterPro"/>
</dbReference>
<keyword evidence="8 11" id="KW-1133">Transmembrane helix</keyword>
<dbReference type="NCBIfam" id="NF001454">
    <property type="entry name" value="PRK00315.1"/>
    <property type="match status" value="1"/>
</dbReference>
<keyword evidence="6 11" id="KW-0067">ATP-binding</keyword>
<dbReference type="GO" id="GO:0005886">
    <property type="term" value="C:plasma membrane"/>
    <property type="evidence" value="ECO:0007669"/>
    <property type="project" value="UniProtKB-SubCell"/>
</dbReference>
<keyword evidence="7 11" id="KW-0630">Potassium</keyword>
<keyword evidence="2 11" id="KW-1003">Cell membrane</keyword>
<evidence type="ECO:0000256" key="1">
    <source>
        <dbReference type="ARBA" id="ARBA00022448"/>
    </source>
</evidence>
<keyword evidence="10 11" id="KW-0472">Membrane</keyword>
<comment type="subcellular location">
    <subcellularLocation>
        <location evidence="11">Cell membrane</location>
        <topology evidence="11">Single-pass membrane protein</topology>
    </subcellularLocation>
</comment>
<dbReference type="GO" id="GO:0005524">
    <property type="term" value="F:ATP binding"/>
    <property type="evidence" value="ECO:0007669"/>
    <property type="project" value="UniProtKB-UniRule"/>
</dbReference>
<dbReference type="NCBIfam" id="TIGR00681">
    <property type="entry name" value="kdpC"/>
    <property type="match status" value="1"/>
</dbReference>
<organism evidence="12 13">
    <name type="scientific">Cereibacter changlensis JA139</name>
    <dbReference type="NCBI Taxonomy" id="1188249"/>
    <lineage>
        <taxon>Bacteria</taxon>
        <taxon>Pseudomonadati</taxon>
        <taxon>Pseudomonadota</taxon>
        <taxon>Alphaproteobacteria</taxon>
        <taxon>Rhodobacterales</taxon>
        <taxon>Paracoccaceae</taxon>
        <taxon>Cereibacter</taxon>
    </lineage>
</organism>
<evidence type="ECO:0000256" key="3">
    <source>
        <dbReference type="ARBA" id="ARBA00022538"/>
    </source>
</evidence>
<comment type="subunit">
    <text evidence="11">The system is composed of three essential subunits: KdpA, KdpB and KdpC.</text>
</comment>
<dbReference type="AlphaFoldDB" id="A0A2T4JPH1"/>
<gene>
    <name evidence="11" type="primary">kdpC</name>
    <name evidence="12" type="ORF">C5F48_20980</name>
</gene>
<evidence type="ECO:0000256" key="10">
    <source>
        <dbReference type="ARBA" id="ARBA00023136"/>
    </source>
</evidence>
<keyword evidence="5 11" id="KW-0547">Nucleotide-binding</keyword>
<evidence type="ECO:0000256" key="7">
    <source>
        <dbReference type="ARBA" id="ARBA00022958"/>
    </source>
</evidence>
<keyword evidence="13" id="KW-1185">Reference proteome</keyword>
<protein>
    <recommendedName>
        <fullName evidence="11">Potassium-transporting ATPase KdpC subunit</fullName>
    </recommendedName>
    <alternativeName>
        <fullName evidence="11">ATP phosphohydrolase [potassium-transporting] C chain</fullName>
    </alternativeName>
    <alternativeName>
        <fullName evidence="11">Potassium-binding and translocating subunit C</fullName>
    </alternativeName>
    <alternativeName>
        <fullName evidence="11">Potassium-translocating ATPase C chain</fullName>
    </alternativeName>
</protein>
<comment type="caution">
    <text evidence="12">The sequence shown here is derived from an EMBL/GenBank/DDBJ whole genome shotgun (WGS) entry which is preliminary data.</text>
</comment>
<proteinExistence type="inferred from homology"/>
<dbReference type="HAMAP" id="MF_00276">
    <property type="entry name" value="KdpC"/>
    <property type="match status" value="1"/>
</dbReference>
<evidence type="ECO:0000256" key="5">
    <source>
        <dbReference type="ARBA" id="ARBA00022741"/>
    </source>
</evidence>
<dbReference type="Proteomes" id="UP000241010">
    <property type="component" value="Unassembled WGS sequence"/>
</dbReference>
<dbReference type="InterPro" id="IPR003820">
    <property type="entry name" value="KdpC"/>
</dbReference>